<sequence>MGGRGKSLSSNYKQIDIKNYKYRLEIEDIMHNADIAREDLNAINRDLSETSLFRKCYCCNEYTIPINSFHKKCNICGWIDDDYQNINFNSHDGPNELSLNESKIKFWGRGN</sequence>
<reference evidence="2 3" key="1">
    <citation type="submission" date="2018-10" db="EMBL/GenBank/DDBJ databases">
        <title>Genome-centric metagenomics revealed C2 chemical producing, CO utilizing Clostridium with novel acetogenic gene cluster.</title>
        <authorList>
            <person name="Kang H."/>
            <person name="Park B."/>
            <person name="Choi I.G."/>
            <person name="Chang I.S."/>
        </authorList>
    </citation>
    <scope>NUCLEOTIDE SEQUENCE [LARGE SCALE GENOMIC DNA]</scope>
    <source>
        <strain evidence="2 3">H21-9</strain>
    </source>
</reference>
<dbReference type="EMBL" id="RFAQ01000053">
    <property type="protein sequence ID" value="RMC97794.1"/>
    <property type="molecule type" value="Genomic_DNA"/>
</dbReference>
<dbReference type="AlphaFoldDB" id="A0A3M0SJE0"/>
<evidence type="ECO:0000313" key="2">
    <source>
        <dbReference type="EMBL" id="RMC97794.1"/>
    </source>
</evidence>
<protein>
    <recommendedName>
        <fullName evidence="1">Cysteine-rich CPCC domain-containing protein</fullName>
    </recommendedName>
</protein>
<accession>A0A3M0SJE0</accession>
<gene>
    <name evidence="2" type="ORF">D9O40_14285</name>
</gene>
<name>A0A3M0SJE0_9CLOT</name>
<dbReference type="RefSeq" id="WP_122059806.1">
    <property type="nucleotide sequence ID" value="NZ_RFAQ01000053.1"/>
</dbReference>
<proteinExistence type="predicted"/>
<feature type="domain" description="Cysteine-rich CPCC" evidence="1">
    <location>
        <begin position="55"/>
        <end position="106"/>
    </location>
</feature>
<dbReference type="Proteomes" id="UP000277999">
    <property type="component" value="Unassembled WGS sequence"/>
</dbReference>
<dbReference type="Pfam" id="PF14206">
    <property type="entry name" value="Cys_rich_CPCC"/>
    <property type="match status" value="1"/>
</dbReference>
<evidence type="ECO:0000259" key="1">
    <source>
        <dbReference type="Pfam" id="PF14206"/>
    </source>
</evidence>
<evidence type="ECO:0000313" key="3">
    <source>
        <dbReference type="Proteomes" id="UP000277999"/>
    </source>
</evidence>
<organism evidence="2 3">
    <name type="scientific">Clostridium autoethanogenum</name>
    <dbReference type="NCBI Taxonomy" id="84023"/>
    <lineage>
        <taxon>Bacteria</taxon>
        <taxon>Bacillati</taxon>
        <taxon>Bacillota</taxon>
        <taxon>Clostridia</taxon>
        <taxon>Eubacteriales</taxon>
        <taxon>Clostridiaceae</taxon>
        <taxon>Clostridium</taxon>
    </lineage>
</organism>
<dbReference type="InterPro" id="IPR025983">
    <property type="entry name" value="Cys_rich_CPCC"/>
</dbReference>
<comment type="caution">
    <text evidence="2">The sequence shown here is derived from an EMBL/GenBank/DDBJ whole genome shotgun (WGS) entry which is preliminary data.</text>
</comment>